<dbReference type="AlphaFoldDB" id="A0A6L4WR86"/>
<protein>
    <submittedName>
        <fullName evidence="1">Uncharacterized protein</fullName>
    </submittedName>
</protein>
<gene>
    <name evidence="1" type="ORF">GBG19_10700</name>
</gene>
<organism evidence="1 2">
    <name type="scientific">Poseidonibacter ostreae</name>
    <dbReference type="NCBI Taxonomy" id="2654171"/>
    <lineage>
        <taxon>Bacteria</taxon>
        <taxon>Pseudomonadati</taxon>
        <taxon>Campylobacterota</taxon>
        <taxon>Epsilonproteobacteria</taxon>
        <taxon>Campylobacterales</taxon>
        <taxon>Arcobacteraceae</taxon>
        <taxon>Poseidonibacter</taxon>
    </lineage>
</organism>
<proteinExistence type="predicted"/>
<dbReference type="Proteomes" id="UP000472839">
    <property type="component" value="Unassembled WGS sequence"/>
</dbReference>
<accession>A0A6L4WR86</accession>
<comment type="caution">
    <text evidence="1">The sequence shown here is derived from an EMBL/GenBank/DDBJ whole genome shotgun (WGS) entry which is preliminary data.</text>
</comment>
<reference evidence="1 2" key="1">
    <citation type="submission" date="2019-10" db="EMBL/GenBank/DDBJ databases">
        <title>Poseidonibacter ostreae sp. nov., isolated from the gut of the Ostrea denselamellosa.</title>
        <authorList>
            <person name="Choi A."/>
        </authorList>
    </citation>
    <scope>NUCLEOTIDE SEQUENCE [LARGE SCALE GENOMIC DNA]</scope>
    <source>
        <strain evidence="1 2">SJOD-M-33</strain>
    </source>
</reference>
<evidence type="ECO:0000313" key="2">
    <source>
        <dbReference type="Proteomes" id="UP000472839"/>
    </source>
</evidence>
<sequence>MVDDVILVLNRFGQIKNANDIIDFLETEVNSINIMGLVKEKEAFQYKTLYFKNSKQKIFYFDKDSDLSTLKAMKKEHLK</sequence>
<dbReference type="RefSeq" id="WP_193315848.1">
    <property type="nucleotide sequence ID" value="NZ_WFKK01000032.1"/>
</dbReference>
<name>A0A6L4WR86_9BACT</name>
<dbReference type="EMBL" id="WFKK01000032">
    <property type="protein sequence ID" value="KAB7887419.1"/>
    <property type="molecule type" value="Genomic_DNA"/>
</dbReference>
<evidence type="ECO:0000313" key="1">
    <source>
        <dbReference type="EMBL" id="KAB7887419.1"/>
    </source>
</evidence>